<comment type="caution">
    <text evidence="2">The sequence shown here is derived from an EMBL/GenBank/DDBJ whole genome shotgun (WGS) entry which is preliminary data.</text>
</comment>
<gene>
    <name evidence="2" type="ORF">ACH47X_03785</name>
</gene>
<evidence type="ECO:0000313" key="3">
    <source>
        <dbReference type="Proteomes" id="UP001611580"/>
    </source>
</evidence>
<dbReference type="EMBL" id="JBIRYI010000002">
    <property type="protein sequence ID" value="MFI2486001.1"/>
    <property type="molecule type" value="Genomic_DNA"/>
</dbReference>
<organism evidence="2 3">
    <name type="scientific">Promicromonospora kroppenstedtii</name>
    <dbReference type="NCBI Taxonomy" id="440482"/>
    <lineage>
        <taxon>Bacteria</taxon>
        <taxon>Bacillati</taxon>
        <taxon>Actinomycetota</taxon>
        <taxon>Actinomycetes</taxon>
        <taxon>Micrococcales</taxon>
        <taxon>Promicromonosporaceae</taxon>
        <taxon>Promicromonospora</taxon>
    </lineage>
</organism>
<name>A0ABW7XEV2_9MICO</name>
<dbReference type="Proteomes" id="UP001611580">
    <property type="component" value="Unassembled WGS sequence"/>
</dbReference>
<proteinExistence type="predicted"/>
<feature type="region of interest" description="Disordered" evidence="1">
    <location>
        <begin position="1"/>
        <end position="20"/>
    </location>
</feature>
<feature type="compositionally biased region" description="Polar residues" evidence="1">
    <location>
        <begin position="1"/>
        <end position="14"/>
    </location>
</feature>
<reference evidence="2 3" key="1">
    <citation type="submission" date="2024-10" db="EMBL/GenBank/DDBJ databases">
        <title>The Natural Products Discovery Center: Release of the First 8490 Sequenced Strains for Exploring Actinobacteria Biosynthetic Diversity.</title>
        <authorList>
            <person name="Kalkreuter E."/>
            <person name="Kautsar S.A."/>
            <person name="Yang D."/>
            <person name="Bader C.D."/>
            <person name="Teijaro C.N."/>
            <person name="Fluegel L."/>
            <person name="Davis C.M."/>
            <person name="Simpson J.R."/>
            <person name="Lauterbach L."/>
            <person name="Steele A.D."/>
            <person name="Gui C."/>
            <person name="Meng S."/>
            <person name="Li G."/>
            <person name="Viehrig K."/>
            <person name="Ye F."/>
            <person name="Su P."/>
            <person name="Kiefer A.F."/>
            <person name="Nichols A."/>
            <person name="Cepeda A.J."/>
            <person name="Yan W."/>
            <person name="Fan B."/>
            <person name="Jiang Y."/>
            <person name="Adhikari A."/>
            <person name="Zheng C.-J."/>
            <person name="Schuster L."/>
            <person name="Cowan T.M."/>
            <person name="Smanski M.J."/>
            <person name="Chevrette M.G."/>
            <person name="De Carvalho L.P.S."/>
            <person name="Shen B."/>
        </authorList>
    </citation>
    <scope>NUCLEOTIDE SEQUENCE [LARGE SCALE GENOMIC DNA]</scope>
    <source>
        <strain evidence="2 3">NPDC019481</strain>
    </source>
</reference>
<accession>A0ABW7XEV2</accession>
<keyword evidence="3" id="KW-1185">Reference proteome</keyword>
<evidence type="ECO:0008006" key="4">
    <source>
        <dbReference type="Google" id="ProtNLM"/>
    </source>
</evidence>
<protein>
    <recommendedName>
        <fullName evidence="4">Small CPxCG-related zinc finger protein</fullName>
    </recommendedName>
</protein>
<sequence>MSSGWSDIISSVQEGENGPWSCPVCDEFTVELGQRFVRRGVVESTLLCLACEAGADVPAP</sequence>
<evidence type="ECO:0000256" key="1">
    <source>
        <dbReference type="SAM" id="MobiDB-lite"/>
    </source>
</evidence>
<dbReference type="RefSeq" id="WP_397401536.1">
    <property type="nucleotide sequence ID" value="NZ_JBIRYI010000002.1"/>
</dbReference>
<evidence type="ECO:0000313" key="2">
    <source>
        <dbReference type="EMBL" id="MFI2486001.1"/>
    </source>
</evidence>